<feature type="transmembrane region" description="Helical" evidence="1">
    <location>
        <begin position="195"/>
        <end position="214"/>
    </location>
</feature>
<feature type="transmembrane region" description="Helical" evidence="1">
    <location>
        <begin position="97"/>
        <end position="119"/>
    </location>
</feature>
<dbReference type="EMBL" id="CP036434">
    <property type="protein sequence ID" value="QDV05346.1"/>
    <property type="molecule type" value="Genomic_DNA"/>
</dbReference>
<accession>A0A518EMP0</accession>
<evidence type="ECO:0000256" key="1">
    <source>
        <dbReference type="SAM" id="Phobius"/>
    </source>
</evidence>
<organism evidence="2 3">
    <name type="scientific">Saltatorellus ferox</name>
    <dbReference type="NCBI Taxonomy" id="2528018"/>
    <lineage>
        <taxon>Bacteria</taxon>
        <taxon>Pseudomonadati</taxon>
        <taxon>Planctomycetota</taxon>
        <taxon>Planctomycetia</taxon>
        <taxon>Planctomycetia incertae sedis</taxon>
        <taxon>Saltatorellus</taxon>
    </lineage>
</organism>
<keyword evidence="1" id="KW-0472">Membrane</keyword>
<feature type="transmembrane region" description="Helical" evidence="1">
    <location>
        <begin position="16"/>
        <end position="34"/>
    </location>
</feature>
<feature type="transmembrane region" description="Helical" evidence="1">
    <location>
        <begin position="125"/>
        <end position="144"/>
    </location>
</feature>
<feature type="transmembrane region" description="Helical" evidence="1">
    <location>
        <begin position="165"/>
        <end position="183"/>
    </location>
</feature>
<evidence type="ECO:0000313" key="2">
    <source>
        <dbReference type="EMBL" id="QDV05346.1"/>
    </source>
</evidence>
<proteinExistence type="predicted"/>
<name>A0A518EMP0_9BACT</name>
<protein>
    <submittedName>
        <fullName evidence="2">Uncharacterized protein</fullName>
    </submittedName>
</protein>
<evidence type="ECO:0000313" key="3">
    <source>
        <dbReference type="Proteomes" id="UP000320390"/>
    </source>
</evidence>
<keyword evidence="1" id="KW-1133">Transmembrane helix</keyword>
<dbReference type="Proteomes" id="UP000320390">
    <property type="component" value="Chromosome"/>
</dbReference>
<keyword evidence="3" id="KW-1185">Reference proteome</keyword>
<sequence>MLEPRPPASARHGLPPAAWALTALLVVLVSRYAVGFDPLRSSLSLDELRVHLSSETAAWLATWMSDGGFGRPLPQIGGPVFWPAHLLARFVPEPGTFVTVLAWSGVVAAWLASGGWLIAGGLARGRAWLVGGAMALGPVLIAWASQRMGSQISVPQISVPQIPAAEPWVLAFGFVGLGSLRSWLGNPYVTAGKRFWSALWLVVSMHSIALVAPVPLVRDACLVLLLAALYFAGTTRRWRTLPNVGWAVLAAAFTVSPVYVDLWRQSQQPERVGSPSEVLPLLVPSNAATERSAGQWSIDLEHPDFEAGVFEVDRTRTDQLGWRLPQEDGERLLVLPIGFDPSWRPFFKGREIQIVCVNDTYLGVLVTKRGWEVKISYVPLSPLVLLGQMAFLALGLFGGVWSLRRVLLGR</sequence>
<reference evidence="2 3" key="1">
    <citation type="submission" date="2019-02" db="EMBL/GenBank/DDBJ databases">
        <title>Deep-cultivation of Planctomycetes and their phenomic and genomic characterization uncovers novel biology.</title>
        <authorList>
            <person name="Wiegand S."/>
            <person name="Jogler M."/>
            <person name="Boedeker C."/>
            <person name="Pinto D."/>
            <person name="Vollmers J."/>
            <person name="Rivas-Marin E."/>
            <person name="Kohn T."/>
            <person name="Peeters S.H."/>
            <person name="Heuer A."/>
            <person name="Rast P."/>
            <person name="Oberbeckmann S."/>
            <person name="Bunk B."/>
            <person name="Jeske O."/>
            <person name="Meyerdierks A."/>
            <person name="Storesund J.E."/>
            <person name="Kallscheuer N."/>
            <person name="Luecker S."/>
            <person name="Lage O.M."/>
            <person name="Pohl T."/>
            <person name="Merkel B.J."/>
            <person name="Hornburger P."/>
            <person name="Mueller R.-W."/>
            <person name="Bruemmer F."/>
            <person name="Labrenz M."/>
            <person name="Spormann A.M."/>
            <person name="Op den Camp H."/>
            <person name="Overmann J."/>
            <person name="Amann R."/>
            <person name="Jetten M.S.M."/>
            <person name="Mascher T."/>
            <person name="Medema M.H."/>
            <person name="Devos D.P."/>
            <person name="Kaster A.-K."/>
            <person name="Ovreas L."/>
            <person name="Rohde M."/>
            <person name="Galperin M.Y."/>
            <person name="Jogler C."/>
        </authorList>
    </citation>
    <scope>NUCLEOTIDE SEQUENCE [LARGE SCALE GENOMIC DNA]</scope>
    <source>
        <strain evidence="2 3">Poly30</strain>
    </source>
</reference>
<feature type="transmembrane region" description="Helical" evidence="1">
    <location>
        <begin position="377"/>
        <end position="401"/>
    </location>
</feature>
<gene>
    <name evidence="2" type="ORF">Poly30_08430</name>
</gene>
<feature type="transmembrane region" description="Helical" evidence="1">
    <location>
        <begin position="244"/>
        <end position="262"/>
    </location>
</feature>
<dbReference type="AlphaFoldDB" id="A0A518EMP0"/>
<dbReference type="RefSeq" id="WP_145194759.1">
    <property type="nucleotide sequence ID" value="NZ_CP036434.1"/>
</dbReference>
<keyword evidence="1" id="KW-0812">Transmembrane</keyword>